<accession>A0A392PZ32</accession>
<evidence type="ECO:0000313" key="4">
    <source>
        <dbReference type="EMBL" id="MCI16720.1"/>
    </source>
</evidence>
<evidence type="ECO:0000256" key="1">
    <source>
        <dbReference type="ARBA" id="ARBA00022884"/>
    </source>
</evidence>
<reference evidence="4 5" key="1">
    <citation type="journal article" date="2018" name="Front. Plant Sci.">
        <title>Red Clover (Trifolium pratense) and Zigzag Clover (T. medium) - A Picture of Genomic Similarities and Differences.</title>
        <authorList>
            <person name="Dluhosova J."/>
            <person name="Istvanek J."/>
            <person name="Nedelnik J."/>
            <person name="Repkova J."/>
        </authorList>
    </citation>
    <scope>NUCLEOTIDE SEQUENCE [LARGE SCALE GENOMIC DNA]</scope>
    <source>
        <strain evidence="5">cv. 10/8</strain>
        <tissue evidence="4">Leaf</tissue>
    </source>
</reference>
<dbReference type="Proteomes" id="UP000265520">
    <property type="component" value="Unassembled WGS sequence"/>
</dbReference>
<feature type="compositionally biased region" description="Basic and acidic residues" evidence="2">
    <location>
        <begin position="63"/>
        <end position="84"/>
    </location>
</feature>
<protein>
    <submittedName>
        <fullName evidence="4">Squamous cell carcinoma antigen recognized by T-cells 3-like</fullName>
    </submittedName>
</protein>
<keyword evidence="5" id="KW-1185">Reference proteome</keyword>
<dbReference type="InterPro" id="IPR008669">
    <property type="entry name" value="LSM_interact"/>
</dbReference>
<feature type="domain" description="LSM-interacting" evidence="3">
    <location>
        <begin position="70"/>
        <end position="82"/>
    </location>
</feature>
<sequence length="84" mass="9348">HANNHSDKKGSVSKETDDTFMRDAKDGKFSSRKPGSGNMQFKGKNTFAVPRNVRPLGYTANKPKAEEGGEKPKSNEEFRKMFIG</sequence>
<feature type="region of interest" description="Disordered" evidence="2">
    <location>
        <begin position="1"/>
        <end position="84"/>
    </location>
</feature>
<dbReference type="Pfam" id="PF05391">
    <property type="entry name" value="Lsm_interact"/>
    <property type="match status" value="1"/>
</dbReference>
<dbReference type="AlphaFoldDB" id="A0A392PZ32"/>
<dbReference type="GO" id="GO:0003723">
    <property type="term" value="F:RNA binding"/>
    <property type="evidence" value="ECO:0007669"/>
    <property type="project" value="UniProtKB-KW"/>
</dbReference>
<evidence type="ECO:0000256" key="2">
    <source>
        <dbReference type="SAM" id="MobiDB-lite"/>
    </source>
</evidence>
<evidence type="ECO:0000259" key="3">
    <source>
        <dbReference type="Pfam" id="PF05391"/>
    </source>
</evidence>
<keyword evidence="1" id="KW-0694">RNA-binding</keyword>
<feature type="compositionally biased region" description="Basic and acidic residues" evidence="2">
    <location>
        <begin position="1"/>
        <end position="29"/>
    </location>
</feature>
<evidence type="ECO:0000313" key="5">
    <source>
        <dbReference type="Proteomes" id="UP000265520"/>
    </source>
</evidence>
<feature type="non-terminal residue" evidence="4">
    <location>
        <position position="1"/>
    </location>
</feature>
<dbReference type="EMBL" id="LXQA010102115">
    <property type="protein sequence ID" value="MCI16720.1"/>
    <property type="molecule type" value="Genomic_DNA"/>
</dbReference>
<proteinExistence type="predicted"/>
<comment type="caution">
    <text evidence="4">The sequence shown here is derived from an EMBL/GenBank/DDBJ whole genome shotgun (WGS) entry which is preliminary data.</text>
</comment>
<name>A0A392PZ32_9FABA</name>
<organism evidence="4 5">
    <name type="scientific">Trifolium medium</name>
    <dbReference type="NCBI Taxonomy" id="97028"/>
    <lineage>
        <taxon>Eukaryota</taxon>
        <taxon>Viridiplantae</taxon>
        <taxon>Streptophyta</taxon>
        <taxon>Embryophyta</taxon>
        <taxon>Tracheophyta</taxon>
        <taxon>Spermatophyta</taxon>
        <taxon>Magnoliopsida</taxon>
        <taxon>eudicotyledons</taxon>
        <taxon>Gunneridae</taxon>
        <taxon>Pentapetalae</taxon>
        <taxon>rosids</taxon>
        <taxon>fabids</taxon>
        <taxon>Fabales</taxon>
        <taxon>Fabaceae</taxon>
        <taxon>Papilionoideae</taxon>
        <taxon>50 kb inversion clade</taxon>
        <taxon>NPAAA clade</taxon>
        <taxon>Hologalegina</taxon>
        <taxon>IRL clade</taxon>
        <taxon>Trifolieae</taxon>
        <taxon>Trifolium</taxon>
    </lineage>
</organism>